<dbReference type="Proteomes" id="UP000317039">
    <property type="component" value="Chromosome"/>
</dbReference>
<proteinExistence type="predicted"/>
<dbReference type="AlphaFoldDB" id="A0A516NX87"/>
<reference evidence="1 2" key="1">
    <citation type="submission" date="2019-07" db="EMBL/GenBank/DDBJ databases">
        <title>Complete Genome Sequence and Methylome Analysis of Nocardia otitidis-caviarum NEB252.</title>
        <authorList>
            <person name="Fomenkov A."/>
            <person name="Anton B.P."/>
            <person name="Vincze T."/>
            <person name="Roberts R.J."/>
        </authorList>
    </citation>
    <scope>NUCLEOTIDE SEQUENCE [LARGE SCALE GENOMIC DNA]</scope>
    <source>
        <strain evidence="1 2">NEB252</strain>
    </source>
</reference>
<gene>
    <name evidence="1" type="ORF">FOH10_16040</name>
</gene>
<evidence type="ECO:0000313" key="2">
    <source>
        <dbReference type="Proteomes" id="UP000317039"/>
    </source>
</evidence>
<dbReference type="KEGG" id="nod:FOH10_16040"/>
<dbReference type="EMBL" id="CP041695">
    <property type="protein sequence ID" value="QDP83529.1"/>
    <property type="molecule type" value="Genomic_DNA"/>
</dbReference>
<organism evidence="1 2">
    <name type="scientific">Nocardia otitidiscaviarum</name>
    <dbReference type="NCBI Taxonomy" id="1823"/>
    <lineage>
        <taxon>Bacteria</taxon>
        <taxon>Bacillati</taxon>
        <taxon>Actinomycetota</taxon>
        <taxon>Actinomycetes</taxon>
        <taxon>Mycobacteriales</taxon>
        <taxon>Nocardiaceae</taxon>
        <taxon>Nocardia</taxon>
    </lineage>
</organism>
<protein>
    <submittedName>
        <fullName evidence="1">Uncharacterized protein</fullName>
    </submittedName>
</protein>
<sequence>MPERRGEAPWPGHEYVRGWGVFGLPFDSGHILALRVFPDNSFGPYRSVWHRDPDGRWSIFVDGDRVDTACPRYFGAACGYTGLAAIEVTWTGPASVRVTVDDPALEWTFTATETPALRLPNALGPRLPLRTWRSRSLLRAREIAAAALGMGSLRMSGTMPSGHYGTLMPEQMYLITAASAVLDGQDLGNPVRLAENPVIGAVALPARGVLAIGGGMWRIRTPDVSAR</sequence>
<accession>A0A516NX87</accession>
<name>A0A516NX87_9NOCA</name>
<evidence type="ECO:0000313" key="1">
    <source>
        <dbReference type="EMBL" id="QDP83529.1"/>
    </source>
</evidence>